<sequence>MSKGGFHITIGHGLGDGSDLNLQGEVEMAKLAALYGDSAILISLKAKTFSVMRESMQGSLLDWDIARMRHVAGGEITQVFDQFDSLSQQFQDAMRQMQEIESKASRSVLRSDPNYLKLKHMMKNSAAITAQARGDLDKIFRQFKYDEIEKLTNAGFLSLGSDSELGIGSDMTEAFFNRIFDIFNKSALTYPLFDDDTAEIVRLGIKEGKIAPSQFEALRSKQISLPADFLSRLPNFSQASVKEILDIRKALARPLVRFRAAVIEYSGEIEDAAWDRNFSQDAEILYNKRVAPAILEIEEAIEDNSIRRHIFSNVLTKGAASGLFSLVVSNIDAFTDILGKSGGSLIGAGLGTTATIFSDYQSQNSKISRNGVYFLYKVKKRLENI</sequence>
<protein>
    <recommendedName>
        <fullName evidence="3">LXG domain-containing protein</fullName>
    </recommendedName>
</protein>
<dbReference type="Proteomes" id="UP001458946">
    <property type="component" value="Unassembled WGS sequence"/>
</dbReference>
<dbReference type="EMBL" id="BAABRN010000037">
    <property type="protein sequence ID" value="GAA5503075.1"/>
    <property type="molecule type" value="Genomic_DNA"/>
</dbReference>
<comment type="caution">
    <text evidence="1">The sequence shown here is derived from an EMBL/GenBank/DDBJ whole genome shotgun (WGS) entry which is preliminary data.</text>
</comment>
<evidence type="ECO:0000313" key="2">
    <source>
        <dbReference type="Proteomes" id="UP001458946"/>
    </source>
</evidence>
<name>A0ABP9VFQ8_9DEIO</name>
<evidence type="ECO:0000313" key="1">
    <source>
        <dbReference type="EMBL" id="GAA5503075.1"/>
    </source>
</evidence>
<reference evidence="1 2" key="1">
    <citation type="submission" date="2024-02" db="EMBL/GenBank/DDBJ databases">
        <title>Deinococcus xinjiangensis NBRC 107630.</title>
        <authorList>
            <person name="Ichikawa N."/>
            <person name="Katano-Makiyama Y."/>
            <person name="Hidaka K."/>
        </authorList>
    </citation>
    <scope>NUCLEOTIDE SEQUENCE [LARGE SCALE GENOMIC DNA]</scope>
    <source>
        <strain evidence="1 2">NBRC 107630</strain>
    </source>
</reference>
<gene>
    <name evidence="1" type="ORF">Dxin01_02824</name>
</gene>
<proteinExistence type="predicted"/>
<organism evidence="1 2">
    <name type="scientific">Deinococcus xinjiangensis</name>
    <dbReference type="NCBI Taxonomy" id="457454"/>
    <lineage>
        <taxon>Bacteria</taxon>
        <taxon>Thermotogati</taxon>
        <taxon>Deinococcota</taxon>
        <taxon>Deinococci</taxon>
        <taxon>Deinococcales</taxon>
        <taxon>Deinococcaceae</taxon>
        <taxon>Deinococcus</taxon>
    </lineage>
</organism>
<evidence type="ECO:0008006" key="3">
    <source>
        <dbReference type="Google" id="ProtNLM"/>
    </source>
</evidence>
<accession>A0ABP9VFQ8</accession>
<keyword evidence="2" id="KW-1185">Reference proteome</keyword>